<dbReference type="EMBL" id="LVLJ01001948">
    <property type="protein sequence ID" value="OAE27205.1"/>
    <property type="molecule type" value="Genomic_DNA"/>
</dbReference>
<evidence type="ECO:0000313" key="3">
    <source>
        <dbReference type="Proteomes" id="UP000077202"/>
    </source>
</evidence>
<evidence type="ECO:0000256" key="1">
    <source>
        <dbReference type="SAM" id="MobiDB-lite"/>
    </source>
</evidence>
<keyword evidence="3" id="KW-1185">Reference proteome</keyword>
<organism evidence="2 3">
    <name type="scientific">Marchantia polymorpha subsp. ruderalis</name>
    <dbReference type="NCBI Taxonomy" id="1480154"/>
    <lineage>
        <taxon>Eukaryota</taxon>
        <taxon>Viridiplantae</taxon>
        <taxon>Streptophyta</taxon>
        <taxon>Embryophyta</taxon>
        <taxon>Marchantiophyta</taxon>
        <taxon>Marchantiopsida</taxon>
        <taxon>Marchantiidae</taxon>
        <taxon>Marchantiales</taxon>
        <taxon>Marchantiaceae</taxon>
        <taxon>Marchantia</taxon>
    </lineage>
</organism>
<protein>
    <submittedName>
        <fullName evidence="2">Uncharacterized protein</fullName>
    </submittedName>
</protein>
<feature type="region of interest" description="Disordered" evidence="1">
    <location>
        <begin position="540"/>
        <end position="580"/>
    </location>
</feature>
<proteinExistence type="predicted"/>
<name>A0A176W422_MARPO</name>
<feature type="compositionally biased region" description="Acidic residues" evidence="1">
    <location>
        <begin position="563"/>
        <end position="576"/>
    </location>
</feature>
<dbReference type="PANTHER" id="PTHR37766:SF1">
    <property type="entry name" value="OS01G0897100 PROTEIN"/>
    <property type="match status" value="1"/>
</dbReference>
<sequence>MELTLQGKTCHLGTGARQHGGQGLVREFCATRFEVAFERLDDDHSLHFNLTHLLSNMDSLEESSSKLTPSLCLAPPIVESPDEKSDAFSEELFRWLDKLEDVLRRVVGSEARVWLCSAVAELVVPHRVQASVFMSFLREAALTHSFQAKRQGAEYSLTFSYRNAYIVGSHGWYRVMVDSSRQSDHNAELLLKQIVRMLCDSYPKQVGRLLATDDKLLRQFFSGHPKRILGWFQNFAGPGETDHRLGARALSRYAFLHREDYWHELEWKGKHSQAPATVASKPHYFSELDVLRTVDNFLEHVPSFWFSEELRDSLEEGDFLSLDYEFFHNELLERLMGDKRHDLWLLIEEFLSNESFSVLCQRTLHLMSDKTLLEFISNVGSALRKSGRDSRNKSINQDYTVRNSSKDTPWLEMVFATGMEWKNLYDASFSNACASRGREMLKLVLDEEHAEDARALRCLLSERASFEKDHWKLRPECLQAEKWEAVKWLSMEAWLLFHLLSQGSTSAESLERLMTEVGTGFLRTKPASAEIYELISTSKERKRSEKRKRRKPRRRSRKRAQLSDDDDTGSDSDEAAEQEKPVNLGGLSWRLSLDNYTATWTQVDVAEHLVNYAVKQWLQWVTVRW</sequence>
<reference evidence="2" key="1">
    <citation type="submission" date="2016-03" db="EMBL/GenBank/DDBJ databases">
        <title>Mechanisms controlling the formation of the plant cell surface in tip-growing cells are functionally conserved among land plants.</title>
        <authorList>
            <person name="Honkanen S."/>
            <person name="Jones V.A."/>
            <person name="Morieri G."/>
            <person name="Champion C."/>
            <person name="Hetherington A.J."/>
            <person name="Kelly S."/>
            <person name="Saint-Marcoux D."/>
            <person name="Proust H."/>
            <person name="Prescott H."/>
            <person name="Dolan L."/>
        </authorList>
    </citation>
    <scope>NUCLEOTIDE SEQUENCE [LARGE SCALE GENOMIC DNA]</scope>
    <source>
        <tissue evidence="2">Whole gametophyte</tissue>
    </source>
</reference>
<dbReference type="AlphaFoldDB" id="A0A176W422"/>
<gene>
    <name evidence="2" type="ORF">AXG93_4332s1000</name>
</gene>
<feature type="compositionally biased region" description="Basic residues" evidence="1">
    <location>
        <begin position="544"/>
        <end position="560"/>
    </location>
</feature>
<comment type="caution">
    <text evidence="2">The sequence shown here is derived from an EMBL/GenBank/DDBJ whole genome shotgun (WGS) entry which is preliminary data.</text>
</comment>
<accession>A0A176W422</accession>
<dbReference type="Proteomes" id="UP000077202">
    <property type="component" value="Unassembled WGS sequence"/>
</dbReference>
<dbReference type="PANTHER" id="PTHR37766">
    <property type="entry name" value="OS01G0897100 PROTEIN"/>
    <property type="match status" value="1"/>
</dbReference>
<evidence type="ECO:0000313" key="2">
    <source>
        <dbReference type="EMBL" id="OAE27205.1"/>
    </source>
</evidence>